<feature type="transmembrane region" description="Helical" evidence="12">
    <location>
        <begin position="208"/>
        <end position="229"/>
    </location>
</feature>
<dbReference type="InterPro" id="IPR009132">
    <property type="entry name" value="TAAR_fam"/>
</dbReference>
<organism evidence="14 15">
    <name type="scientific">Leptobrachium leishanense</name>
    <name type="common">Leishan spiny toad</name>
    <dbReference type="NCBI Taxonomy" id="445787"/>
    <lineage>
        <taxon>Eukaryota</taxon>
        <taxon>Metazoa</taxon>
        <taxon>Chordata</taxon>
        <taxon>Craniata</taxon>
        <taxon>Vertebrata</taxon>
        <taxon>Euteleostomi</taxon>
        <taxon>Amphibia</taxon>
        <taxon>Batrachia</taxon>
        <taxon>Anura</taxon>
        <taxon>Pelobatoidea</taxon>
        <taxon>Megophryidae</taxon>
        <taxon>Leptobrachium</taxon>
    </lineage>
</organism>
<evidence type="ECO:0000256" key="7">
    <source>
        <dbReference type="ARBA" id="ARBA00023157"/>
    </source>
</evidence>
<dbReference type="PROSITE" id="PS50262">
    <property type="entry name" value="G_PROTEIN_RECEP_F1_2"/>
    <property type="match status" value="1"/>
</dbReference>
<dbReference type="GO" id="GO:0001594">
    <property type="term" value="F:trace-amine receptor activity"/>
    <property type="evidence" value="ECO:0007669"/>
    <property type="project" value="InterPro"/>
</dbReference>
<evidence type="ECO:0000256" key="5">
    <source>
        <dbReference type="ARBA" id="ARBA00023040"/>
    </source>
</evidence>
<evidence type="ECO:0000256" key="2">
    <source>
        <dbReference type="ARBA" id="ARBA00022475"/>
    </source>
</evidence>
<evidence type="ECO:0000256" key="3">
    <source>
        <dbReference type="ARBA" id="ARBA00022692"/>
    </source>
</evidence>
<dbReference type="InterPro" id="IPR017452">
    <property type="entry name" value="GPCR_Rhodpsn_7TM"/>
</dbReference>
<dbReference type="SUPFAM" id="SSF81321">
    <property type="entry name" value="Family A G protein-coupled receptor-like"/>
    <property type="match status" value="1"/>
</dbReference>
<feature type="transmembrane region" description="Helical" evidence="12">
    <location>
        <begin position="263"/>
        <end position="283"/>
    </location>
</feature>
<dbReference type="Proteomes" id="UP000694569">
    <property type="component" value="Unplaced"/>
</dbReference>
<dbReference type="PANTHER" id="PTHR24249">
    <property type="entry name" value="HISTAMINE RECEPTOR-RELATED G-PROTEIN COUPLED RECEPTOR"/>
    <property type="match status" value="1"/>
</dbReference>
<evidence type="ECO:0000256" key="10">
    <source>
        <dbReference type="ARBA" id="ARBA00023224"/>
    </source>
</evidence>
<feature type="domain" description="G-protein coupled receptors family 1 profile" evidence="13">
    <location>
        <begin position="53"/>
        <end position="314"/>
    </location>
</feature>
<evidence type="ECO:0000313" key="15">
    <source>
        <dbReference type="Proteomes" id="UP000694569"/>
    </source>
</evidence>
<dbReference type="InterPro" id="IPR050569">
    <property type="entry name" value="TAAR"/>
</dbReference>
<keyword evidence="9" id="KW-0325">Glycoprotein</keyword>
<keyword evidence="5 11" id="KW-0297">G-protein coupled receptor</keyword>
<feature type="transmembrane region" description="Helical" evidence="12">
    <location>
        <begin position="303"/>
        <end position="321"/>
    </location>
</feature>
<proteinExistence type="inferred from homology"/>
<keyword evidence="7" id="KW-1015">Disulfide bond</keyword>
<name>A0A8C5W6B1_9ANUR</name>
<dbReference type="InterPro" id="IPR000276">
    <property type="entry name" value="GPCR_Rhodpsn"/>
</dbReference>
<evidence type="ECO:0000256" key="11">
    <source>
        <dbReference type="RuleBase" id="RU000688"/>
    </source>
</evidence>
<evidence type="ECO:0000313" key="14">
    <source>
        <dbReference type="Ensembl" id="ENSLLEP00000022956.1"/>
    </source>
</evidence>
<keyword evidence="15" id="KW-1185">Reference proteome</keyword>
<dbReference type="Ensembl" id="ENSLLET00000023831.1">
    <property type="protein sequence ID" value="ENSLLEP00000022956.1"/>
    <property type="gene ID" value="ENSLLEG00000014550.1"/>
</dbReference>
<feature type="transmembrane region" description="Helical" evidence="12">
    <location>
        <begin position="36"/>
        <end position="61"/>
    </location>
</feature>
<keyword evidence="6 12" id="KW-0472">Membrane</keyword>
<reference evidence="14" key="1">
    <citation type="submission" date="2025-08" db="UniProtKB">
        <authorList>
            <consortium name="Ensembl"/>
        </authorList>
    </citation>
    <scope>IDENTIFICATION</scope>
</reference>
<dbReference type="SMART" id="SM01381">
    <property type="entry name" value="7TM_GPCR_Srsx"/>
    <property type="match status" value="1"/>
</dbReference>
<dbReference type="PROSITE" id="PS00237">
    <property type="entry name" value="G_PROTEIN_RECEP_F1_1"/>
    <property type="match status" value="1"/>
</dbReference>
<keyword evidence="4 12" id="KW-1133">Transmembrane helix</keyword>
<dbReference type="Pfam" id="PF00001">
    <property type="entry name" value="7tm_1"/>
    <property type="match status" value="1"/>
</dbReference>
<evidence type="ECO:0000256" key="4">
    <source>
        <dbReference type="ARBA" id="ARBA00022989"/>
    </source>
</evidence>
<feature type="transmembrane region" description="Helical" evidence="12">
    <location>
        <begin position="115"/>
        <end position="136"/>
    </location>
</feature>
<comment type="similarity">
    <text evidence="11">Belongs to the G-protein coupled receptor 1 family.</text>
</comment>
<dbReference type="PRINTS" id="PR00237">
    <property type="entry name" value="GPCRRHODOPSN"/>
</dbReference>
<evidence type="ECO:0000256" key="12">
    <source>
        <dbReference type="SAM" id="Phobius"/>
    </source>
</evidence>
<comment type="subcellular location">
    <subcellularLocation>
        <location evidence="1">Cell membrane</location>
        <topology evidence="1">Multi-pass membrane protein</topology>
    </subcellularLocation>
</comment>
<keyword evidence="8 11" id="KW-0675">Receptor</keyword>
<evidence type="ECO:0000256" key="8">
    <source>
        <dbReference type="ARBA" id="ARBA00023170"/>
    </source>
</evidence>
<evidence type="ECO:0000256" key="1">
    <source>
        <dbReference type="ARBA" id="ARBA00004651"/>
    </source>
</evidence>
<accession>A0A8C5W6B1</accession>
<evidence type="ECO:0000256" key="9">
    <source>
        <dbReference type="ARBA" id="ARBA00023180"/>
    </source>
</evidence>
<dbReference type="GO" id="GO:0005886">
    <property type="term" value="C:plasma membrane"/>
    <property type="evidence" value="ECO:0007669"/>
    <property type="project" value="UniProtKB-SubCell"/>
</dbReference>
<feature type="transmembrane region" description="Helical" evidence="12">
    <location>
        <begin position="73"/>
        <end position="95"/>
    </location>
</feature>
<protein>
    <recommendedName>
        <fullName evidence="13">G-protein coupled receptors family 1 profile domain-containing protein</fullName>
    </recommendedName>
</protein>
<keyword evidence="3 11" id="KW-0812">Transmembrane</keyword>
<sequence>PVQHYCPERFLYSQNTNYCFDFNNSCPMTSISLLKFSSMCIIMSLVIITTVAGNLLVIISVTHFKQLHTPTNFLILSLAITDFLLGLMVMPYSMARSITSCWYFGDLFCTVHSCLDMTFCTSSIFHLFFISLDRYYAVCQPLHYYRKITIHVIEICLFISWFVPCAYSFGLMMSNQHMEGLSSFLESHACSGSCGLILNKLWGTITSLISFFVPGSLIIIIYIHIFSIARRQAKIIHSFPNYLCSNTCSKTSIKAENKAAKTLGLVMGTFLLCWLPFSIVAVIDPYLDFTTSHDLYDAALWLGYFNSALNPIIYALFYPWFQKTFKHIIKCNIFNSSSIVLCIP</sequence>
<evidence type="ECO:0000259" key="13">
    <source>
        <dbReference type="PROSITE" id="PS50262"/>
    </source>
</evidence>
<dbReference type="OrthoDB" id="10042731at2759"/>
<dbReference type="PANTHER" id="PTHR24249:SF220">
    <property type="entry name" value="TRACE AMINE-ASSOCIATED RECEPTOR 4"/>
    <property type="match status" value="1"/>
</dbReference>
<dbReference type="PRINTS" id="PR01830">
    <property type="entry name" value="TRACEAMINER"/>
</dbReference>
<keyword evidence="2" id="KW-1003">Cell membrane</keyword>
<dbReference type="Gene3D" id="1.20.1070.10">
    <property type="entry name" value="Rhodopsin 7-helix transmembrane proteins"/>
    <property type="match status" value="1"/>
</dbReference>
<dbReference type="AlphaFoldDB" id="A0A8C5W6B1"/>
<reference evidence="14" key="2">
    <citation type="submission" date="2025-09" db="UniProtKB">
        <authorList>
            <consortium name="Ensembl"/>
        </authorList>
    </citation>
    <scope>IDENTIFICATION</scope>
</reference>
<dbReference type="GeneTree" id="ENSGT00940000162730"/>
<keyword evidence="10 11" id="KW-0807">Transducer</keyword>
<evidence type="ECO:0000256" key="6">
    <source>
        <dbReference type="ARBA" id="ARBA00023136"/>
    </source>
</evidence>
<feature type="transmembrane region" description="Helical" evidence="12">
    <location>
        <begin position="148"/>
        <end position="169"/>
    </location>
</feature>
<dbReference type="FunFam" id="1.20.1070.10:FF:000030">
    <property type="entry name" value="trace amine-associated receptor 1"/>
    <property type="match status" value="1"/>
</dbReference>